<evidence type="ECO:0000313" key="4">
    <source>
        <dbReference type="Proteomes" id="UP000570517"/>
    </source>
</evidence>
<evidence type="ECO:0000259" key="2">
    <source>
        <dbReference type="Pfam" id="PF14339"/>
    </source>
</evidence>
<reference evidence="3 4" key="1">
    <citation type="submission" date="2020-05" db="EMBL/GenBank/DDBJ databases">
        <title>Draft genome sequence of Mycobacterium hippocampi DL, isolated from European seabass, Dicentrarchus labrax, reared in fish farms.</title>
        <authorList>
            <person name="Stathopoulou P."/>
            <person name="Asimakis E."/>
            <person name="Tzokas K."/>
            <person name="Batargias C."/>
            <person name="Tsiamis G."/>
        </authorList>
    </citation>
    <scope>NUCLEOTIDE SEQUENCE [LARGE SCALE GENOMIC DNA]</scope>
    <source>
        <strain evidence="3 4">DL</strain>
    </source>
</reference>
<evidence type="ECO:0000313" key="3">
    <source>
        <dbReference type="EMBL" id="NVN52307.1"/>
    </source>
</evidence>
<dbReference type="EMBL" id="JABFYL010000043">
    <property type="protein sequence ID" value="NVN52307.1"/>
    <property type="molecule type" value="Genomic_DNA"/>
</dbReference>
<proteinExistence type="predicted"/>
<dbReference type="Pfam" id="PF14339">
    <property type="entry name" value="DUF4394"/>
    <property type="match status" value="1"/>
</dbReference>
<dbReference type="AlphaFoldDB" id="A0A850PTV8"/>
<protein>
    <recommendedName>
        <fullName evidence="2">DUF4394 domain-containing protein</fullName>
    </recommendedName>
</protein>
<keyword evidence="4" id="KW-1185">Reference proteome</keyword>
<accession>A0A850PTV8</accession>
<evidence type="ECO:0000256" key="1">
    <source>
        <dbReference type="SAM" id="SignalP"/>
    </source>
</evidence>
<dbReference type="Proteomes" id="UP000570517">
    <property type="component" value="Unassembled WGS sequence"/>
</dbReference>
<dbReference type="RefSeq" id="WP_178360586.1">
    <property type="nucleotide sequence ID" value="NZ_JABFYL010000043.1"/>
</dbReference>
<organism evidence="3 4">
    <name type="scientific">Mycolicibacterium hippocampi</name>
    <dbReference type="NCBI Taxonomy" id="659824"/>
    <lineage>
        <taxon>Bacteria</taxon>
        <taxon>Bacillati</taxon>
        <taxon>Actinomycetota</taxon>
        <taxon>Actinomycetes</taxon>
        <taxon>Mycobacteriales</taxon>
        <taxon>Mycobacteriaceae</taxon>
        <taxon>Mycolicibacterium</taxon>
    </lineage>
</organism>
<gene>
    <name evidence="3" type="ORF">HLY00_2691</name>
</gene>
<keyword evidence="1" id="KW-0732">Signal</keyword>
<feature type="signal peptide" evidence="1">
    <location>
        <begin position="1"/>
        <end position="29"/>
    </location>
</feature>
<feature type="chain" id="PRO_5032825401" description="DUF4394 domain-containing protein" evidence="1">
    <location>
        <begin position="30"/>
        <end position="306"/>
    </location>
</feature>
<name>A0A850PTV8_9MYCO</name>
<dbReference type="InterPro" id="IPR025507">
    <property type="entry name" value="DUF4394"/>
</dbReference>
<sequence length="306" mass="29854">MPKTVRLTAPLLAGALVGAALLVAPPAGAYPDGVVYGVRDGATLVTFSPSNPGAAVAAPVVGLQPGDRLLGIDLRPVDNTVWGVGASGTLYTVTVGNGGTTAMAAPGPRLTLNTDGSAVIPVGAAFGVDFNPAADLLRVVSDTGQDLRIVVADRPSTATAAPGAKAGTTFYDGALKYAAPGDPADAMSPPTPVTAPDVNAGKLPRATAAAYSDNVAGTTTTKLFVVDTAAGVVVLQNPPNAGILNTIGPLGVPADAPSAFDIDAVGNAYGAFGSTLYRIDVGTGVATVVGPIGGGGLDGMTVLSAA</sequence>
<feature type="domain" description="DUF4394" evidence="2">
    <location>
        <begin position="43"/>
        <end position="295"/>
    </location>
</feature>
<comment type="caution">
    <text evidence="3">The sequence shown here is derived from an EMBL/GenBank/DDBJ whole genome shotgun (WGS) entry which is preliminary data.</text>
</comment>